<feature type="compositionally biased region" description="Polar residues" evidence="5">
    <location>
        <begin position="669"/>
        <end position="682"/>
    </location>
</feature>
<dbReference type="PANTHER" id="PTHR12778">
    <property type="entry name" value="SOLUTE CARRIER FAMILY 33 ACETYL-COA TRANSPORTER -RELATED"/>
    <property type="match status" value="1"/>
</dbReference>
<feature type="region of interest" description="Disordered" evidence="5">
    <location>
        <begin position="1"/>
        <end position="36"/>
    </location>
</feature>
<name>A0A409VMA8_PSICY</name>
<feature type="transmembrane region" description="Helical" evidence="6">
    <location>
        <begin position="252"/>
        <end position="269"/>
    </location>
</feature>
<proteinExistence type="predicted"/>
<dbReference type="STRING" id="93625.A0A409VMA8"/>
<sequence>MAVTSSLNSIHISPRTPRTPRPNMGEDEDEETEMSLLNEEERVQSARAFRDEHSLDELEEDVSKRPISAKDKRGMVLLCVLYLLQGIPLGLALGSVPFLLKEHLSYSQLATFALSSYPYSLKLLWSPIVDTLFFKSFGRRKSWIVPMQLIVGLLMLYISFNVQRLMDDPANNVGELTTIFTMLVTFSATQDIAVDGWALTLLSQDCLSYASTCQTIGLNTGFFASFTVFLAFNSEAFSLKWGVPHLTLSGYLRFWSIICFVVTLWLIFFKKEDKEPASDADMSIKAVYKTIWSICQLKHIQLLIVVHLFAKIGFAANDAATGLKLVEKGFRREDLALVVLIDFPFQIMGGWLAAKWSRGDKPLRPWIYAFWPRLLFALVATFIVFWFPKPPISTGFFVLLVLHTILSSFASTVQFVGISAFHTRVSDPLIGGTYMTLLNTFTNMGGTWPKWFVLKGIDLFSVATCKVPQAGIDVKATECVSDHGKAACKDINGICIEETDGYYMVSAICLLFGVIFLVAFIIPTARKLQKLPISCLLNSKMSTTTMHFGPEWMRTKHQPLSRSQPPPSPPPTNTIQGSGLSTYSALVSAMPSVPSETGDIVHPFRYSKEELLKIYQEGGGKGGLGLEVERWEGVVREGGTEPATLREMTEAEKKLFAGPLNSELRRRPSQSTEYISPLTTSGLDRPRLSHNPSSTSNNNSPLRERFGALKRRDSAAGASDPVMPTLPRKPSLSALQTPTLSPREAPRSRVAYTPGFDGVLNNGDSWVARRRTSEASMKLGSGSSRETTDAQLGIMVSGIREEKEEEPRISMQARPTEDSNVFVSSSPHVHSEEPPMFAAVTADVGTSQTSSQTNSFSANGANNSDAFPVDRADIGPPPGLVDLAGVEWSYKDPTGQIQGPFRADLMQKWYNDGYFSSDLPMKRVRYDSQWTTIEELSQRAQGENIFLSSTFMPNPPSRGNASPLHTYSSSEHLHNEPFQPSPVRSLLSSTLESYLSTGSLASDSPSSSVGASHFGIPSPDPSVFGGRDNKTYFGGDPNGRLSGLGVQNQPSPFAERRTIGHEFQANPIMQSHFANFVSDRDVGFNTYGYNNVPVIHDPWGISSNLPSSEFIASRDQGNDKLYPLSNASLNVAHHRPEGPHDEHLPRNFNQDTPYINEDLGNFSVKQPGPGIGSLNYNHYQYPGQSPFQNVQDQHQPYVAPVPDFAKSHESADLYAYRPPNPDSAVPQPLPNVHSNSSTIPAVPWNSLPEEQPSEVVEANAAIIVSNNLSNSPWNYVESAPSFSSQINDFTTALLPEKDDSWKETVLPKNIAQHELPPSSQLSEQKKNRTPEPIDQNPETPEPVATLPLSSSAPAAGKKASKAVSPSQATHQSPTTPSVTGDAAATPVVQKVAWAKEEESKKKIASSPSVSLREIQEAEAKKLETRKAAERERERLARASASADIKEEVQPFTTSWGLPTSQAGARGTAPVRDLASVPAQVPATQPVWTTPLKQPATKKTMKEIQEEEETRKKIASKETPSAVVPKRAYAETTTKVTATPPLTSSNGNVWTTVGPSGKASSIATPPVRQTPHVPGSFSATQTSRTSASPISKVTASSVVKKLVKQDEFPETPSHDFLKWLGDSLKGLNSSVNVVEEIVSMLLSFPIDPDSSTVEIISDTIYSNSTTLDGRRFASEFVAKRKADVLARAKGSVNSSGKAASKPVSIADVVKATPKTAQPEWGFKVVNKKKKGGRS</sequence>
<dbReference type="Proteomes" id="UP000283269">
    <property type="component" value="Unassembled WGS sequence"/>
</dbReference>
<dbReference type="InterPro" id="IPR003169">
    <property type="entry name" value="GYF"/>
</dbReference>
<evidence type="ECO:0000256" key="6">
    <source>
        <dbReference type="SAM" id="Phobius"/>
    </source>
</evidence>
<comment type="subcellular location">
    <subcellularLocation>
        <location evidence="1">Membrane</location>
        <topology evidence="1">Multi-pass membrane protein</topology>
    </subcellularLocation>
</comment>
<dbReference type="SUPFAM" id="SSF55277">
    <property type="entry name" value="GYF domain"/>
    <property type="match status" value="1"/>
</dbReference>
<dbReference type="InterPro" id="IPR036259">
    <property type="entry name" value="MFS_trans_sf"/>
</dbReference>
<dbReference type="InterPro" id="IPR035445">
    <property type="entry name" value="GYF-like_dom_sf"/>
</dbReference>
<feature type="compositionally biased region" description="Basic and acidic residues" evidence="5">
    <location>
        <begin position="1413"/>
        <end position="1436"/>
    </location>
</feature>
<dbReference type="GO" id="GO:0008521">
    <property type="term" value="F:acetyl-CoA transmembrane transporter activity"/>
    <property type="evidence" value="ECO:0007669"/>
    <property type="project" value="InterPro"/>
</dbReference>
<evidence type="ECO:0000256" key="2">
    <source>
        <dbReference type="ARBA" id="ARBA00022692"/>
    </source>
</evidence>
<evidence type="ECO:0000259" key="7">
    <source>
        <dbReference type="PROSITE" id="PS50829"/>
    </source>
</evidence>
<evidence type="ECO:0000313" key="8">
    <source>
        <dbReference type="EMBL" id="PPQ67405.1"/>
    </source>
</evidence>
<dbReference type="InParanoid" id="A0A409VMA8"/>
<feature type="transmembrane region" description="Helical" evidence="6">
    <location>
        <begin position="209"/>
        <end position="232"/>
    </location>
</feature>
<dbReference type="InterPro" id="IPR024371">
    <property type="entry name" value="AcetylCoA_trans_1-like"/>
</dbReference>
<feature type="compositionally biased region" description="Basic and acidic residues" evidence="5">
    <location>
        <begin position="1499"/>
        <end position="1515"/>
    </location>
</feature>
<feature type="region of interest" description="Disordered" evidence="5">
    <location>
        <begin position="952"/>
        <end position="983"/>
    </location>
</feature>
<protein>
    <recommendedName>
        <fullName evidence="7">GYF domain-containing protein</fullName>
    </recommendedName>
</protein>
<dbReference type="SMART" id="SM00444">
    <property type="entry name" value="GYF"/>
    <property type="match status" value="1"/>
</dbReference>
<feature type="compositionally biased region" description="Low complexity" evidence="5">
    <location>
        <begin position="1342"/>
        <end position="1366"/>
    </location>
</feature>
<keyword evidence="4 6" id="KW-0472">Membrane</keyword>
<dbReference type="PROSITE" id="PS50829">
    <property type="entry name" value="GYF"/>
    <property type="match status" value="1"/>
</dbReference>
<feature type="compositionally biased region" description="Polar residues" evidence="5">
    <location>
        <begin position="952"/>
        <end position="970"/>
    </location>
</feature>
<keyword evidence="2 6" id="KW-0812">Transmembrane</keyword>
<dbReference type="EMBL" id="NHYD01003974">
    <property type="protein sequence ID" value="PPQ67405.1"/>
    <property type="molecule type" value="Genomic_DNA"/>
</dbReference>
<dbReference type="GO" id="GO:0016020">
    <property type="term" value="C:membrane"/>
    <property type="evidence" value="ECO:0007669"/>
    <property type="project" value="UniProtKB-SubCell"/>
</dbReference>
<feature type="compositionally biased region" description="Polar residues" evidence="5">
    <location>
        <begin position="1367"/>
        <end position="1378"/>
    </location>
</feature>
<feature type="region of interest" description="Disordered" evidence="5">
    <location>
        <begin position="1484"/>
        <end position="1524"/>
    </location>
</feature>
<dbReference type="Gene3D" id="3.30.1490.40">
    <property type="match status" value="1"/>
</dbReference>
<feature type="compositionally biased region" description="Low complexity" evidence="5">
    <location>
        <begin position="691"/>
        <end position="701"/>
    </location>
</feature>
<feature type="transmembrane region" description="Helical" evidence="6">
    <location>
        <begin position="394"/>
        <end position="416"/>
    </location>
</feature>
<evidence type="ECO:0000313" key="9">
    <source>
        <dbReference type="Proteomes" id="UP000283269"/>
    </source>
</evidence>
<dbReference type="CDD" id="cd00072">
    <property type="entry name" value="GYF"/>
    <property type="match status" value="1"/>
</dbReference>
<dbReference type="Pfam" id="PF13000">
    <property type="entry name" value="Acatn"/>
    <property type="match status" value="3"/>
</dbReference>
<feature type="transmembrane region" description="Helical" evidence="6">
    <location>
        <begin position="366"/>
        <end position="388"/>
    </location>
</feature>
<feature type="region of interest" description="Disordered" evidence="5">
    <location>
        <begin position="802"/>
        <end position="832"/>
    </location>
</feature>
<feature type="transmembrane region" description="Helical" evidence="6">
    <location>
        <begin position="502"/>
        <end position="522"/>
    </location>
</feature>
<feature type="transmembrane region" description="Helical" evidence="6">
    <location>
        <begin position="74"/>
        <end position="96"/>
    </location>
</feature>
<gene>
    <name evidence="8" type="ORF">CVT25_005984</name>
</gene>
<feature type="region of interest" description="Disordered" evidence="5">
    <location>
        <begin position="556"/>
        <end position="577"/>
    </location>
</feature>
<reference evidence="8 9" key="1">
    <citation type="journal article" date="2018" name="Evol. Lett.">
        <title>Horizontal gene cluster transfer increased hallucinogenic mushroom diversity.</title>
        <authorList>
            <person name="Reynolds H.T."/>
            <person name="Vijayakumar V."/>
            <person name="Gluck-Thaler E."/>
            <person name="Korotkin H.B."/>
            <person name="Matheny P.B."/>
            <person name="Slot J.C."/>
        </authorList>
    </citation>
    <scope>NUCLEOTIDE SEQUENCE [LARGE SCALE GENOMIC DNA]</scope>
    <source>
        <strain evidence="8 9">2631</strain>
    </source>
</reference>
<dbReference type="PANTHER" id="PTHR12778:SF9">
    <property type="entry name" value="ACETYL-COENZYME A TRANSPORTER 1"/>
    <property type="match status" value="1"/>
</dbReference>
<feature type="region of interest" description="Disordered" evidence="5">
    <location>
        <begin position="1310"/>
        <end position="1441"/>
    </location>
</feature>
<dbReference type="OrthoDB" id="6415790at2759"/>
<dbReference type="GO" id="GO:0035348">
    <property type="term" value="P:acetyl-CoA transmembrane transport"/>
    <property type="evidence" value="ECO:0007669"/>
    <property type="project" value="InterPro"/>
</dbReference>
<evidence type="ECO:0000256" key="1">
    <source>
        <dbReference type="ARBA" id="ARBA00004141"/>
    </source>
</evidence>
<comment type="caution">
    <text evidence="8">The sequence shown here is derived from an EMBL/GenBank/DDBJ whole genome shotgun (WGS) entry which is preliminary data.</text>
</comment>
<feature type="compositionally biased region" description="Basic and acidic residues" evidence="5">
    <location>
        <begin position="702"/>
        <end position="714"/>
    </location>
</feature>
<feature type="region of interest" description="Disordered" evidence="5">
    <location>
        <begin position="1555"/>
        <end position="1584"/>
    </location>
</feature>
<accession>A0A409VMA8</accession>
<dbReference type="Pfam" id="PF02213">
    <property type="entry name" value="GYF"/>
    <property type="match status" value="1"/>
</dbReference>
<feature type="compositionally biased region" description="Polar residues" evidence="5">
    <location>
        <begin position="1"/>
        <end position="11"/>
    </location>
</feature>
<feature type="domain" description="GYF" evidence="7">
    <location>
        <begin position="885"/>
        <end position="937"/>
    </location>
</feature>
<evidence type="ECO:0000256" key="4">
    <source>
        <dbReference type="ARBA" id="ARBA00023136"/>
    </source>
</evidence>
<dbReference type="FunFam" id="1.20.1250.20:FF:000289">
    <property type="entry name" value="Acetyl-coenzyme A transporter 1"/>
    <property type="match status" value="1"/>
</dbReference>
<evidence type="ECO:0000256" key="5">
    <source>
        <dbReference type="SAM" id="MobiDB-lite"/>
    </source>
</evidence>
<evidence type="ECO:0000256" key="3">
    <source>
        <dbReference type="ARBA" id="ARBA00022989"/>
    </source>
</evidence>
<feature type="transmembrane region" description="Helical" evidence="6">
    <location>
        <begin position="143"/>
        <end position="160"/>
    </location>
</feature>
<organism evidence="8 9">
    <name type="scientific">Psilocybe cyanescens</name>
    <dbReference type="NCBI Taxonomy" id="93625"/>
    <lineage>
        <taxon>Eukaryota</taxon>
        <taxon>Fungi</taxon>
        <taxon>Dikarya</taxon>
        <taxon>Basidiomycota</taxon>
        <taxon>Agaricomycotina</taxon>
        <taxon>Agaricomycetes</taxon>
        <taxon>Agaricomycetidae</taxon>
        <taxon>Agaricales</taxon>
        <taxon>Agaricineae</taxon>
        <taxon>Strophariaceae</taxon>
        <taxon>Psilocybe</taxon>
    </lineage>
</organism>
<feature type="transmembrane region" description="Helical" evidence="6">
    <location>
        <begin position="335"/>
        <end position="354"/>
    </location>
</feature>
<feature type="region of interest" description="Disordered" evidence="5">
    <location>
        <begin position="656"/>
        <end position="756"/>
    </location>
</feature>
<keyword evidence="3 6" id="KW-1133">Transmembrane helix</keyword>
<dbReference type="SUPFAM" id="SSF103473">
    <property type="entry name" value="MFS general substrate transporter"/>
    <property type="match status" value="1"/>
</dbReference>
<keyword evidence="9" id="KW-1185">Reference proteome</keyword>
<dbReference type="InterPro" id="IPR004752">
    <property type="entry name" value="AmpG_permease/AT-1"/>
</dbReference>